<dbReference type="Proteomes" id="UP001519460">
    <property type="component" value="Unassembled WGS sequence"/>
</dbReference>
<keyword evidence="2" id="KW-1185">Reference proteome</keyword>
<reference evidence="1 2" key="1">
    <citation type="journal article" date="2023" name="Sci. Data">
        <title>Genome assembly of the Korean intertidal mud-creeper Batillaria attramentaria.</title>
        <authorList>
            <person name="Patra A.K."/>
            <person name="Ho P.T."/>
            <person name="Jun S."/>
            <person name="Lee S.J."/>
            <person name="Kim Y."/>
            <person name="Won Y.J."/>
        </authorList>
    </citation>
    <scope>NUCLEOTIDE SEQUENCE [LARGE SCALE GENOMIC DNA]</scope>
    <source>
        <strain evidence="1">Wonlab-2016</strain>
    </source>
</reference>
<accession>A0ABD0MBR0</accession>
<dbReference type="EMBL" id="JACVVK020000001">
    <property type="protein sequence ID" value="KAK7508596.1"/>
    <property type="molecule type" value="Genomic_DNA"/>
</dbReference>
<sequence>MYREPVLLPHKTMRSCTENQFSFLTRLCDHVQRTSSPSSQDYVIMYRIPVLLPHKTMRSCTEYQFSFLTRLCDHVRRTSSPFSLLHLQPKPPDWRL</sequence>
<name>A0ABD0MBR0_9CAEN</name>
<organism evidence="1 2">
    <name type="scientific">Batillaria attramentaria</name>
    <dbReference type="NCBI Taxonomy" id="370345"/>
    <lineage>
        <taxon>Eukaryota</taxon>
        <taxon>Metazoa</taxon>
        <taxon>Spiralia</taxon>
        <taxon>Lophotrochozoa</taxon>
        <taxon>Mollusca</taxon>
        <taxon>Gastropoda</taxon>
        <taxon>Caenogastropoda</taxon>
        <taxon>Sorbeoconcha</taxon>
        <taxon>Cerithioidea</taxon>
        <taxon>Batillariidae</taxon>
        <taxon>Batillaria</taxon>
    </lineage>
</organism>
<dbReference type="AlphaFoldDB" id="A0ABD0MBR0"/>
<evidence type="ECO:0000313" key="1">
    <source>
        <dbReference type="EMBL" id="KAK7508596.1"/>
    </source>
</evidence>
<proteinExistence type="predicted"/>
<evidence type="ECO:0000313" key="2">
    <source>
        <dbReference type="Proteomes" id="UP001519460"/>
    </source>
</evidence>
<comment type="caution">
    <text evidence="1">The sequence shown here is derived from an EMBL/GenBank/DDBJ whole genome shotgun (WGS) entry which is preliminary data.</text>
</comment>
<gene>
    <name evidence="1" type="ORF">BaRGS_00000162</name>
</gene>
<protein>
    <submittedName>
        <fullName evidence="1">Uncharacterized protein</fullName>
    </submittedName>
</protein>